<organism evidence="2 3">
    <name type="scientific">Prorocentrum cordatum</name>
    <dbReference type="NCBI Taxonomy" id="2364126"/>
    <lineage>
        <taxon>Eukaryota</taxon>
        <taxon>Sar</taxon>
        <taxon>Alveolata</taxon>
        <taxon>Dinophyceae</taxon>
        <taxon>Prorocentrales</taxon>
        <taxon>Prorocentraceae</taxon>
        <taxon>Prorocentrum</taxon>
    </lineage>
</organism>
<accession>A0ABN9X1B3</accession>
<evidence type="ECO:0000256" key="1">
    <source>
        <dbReference type="SAM" id="MobiDB-lite"/>
    </source>
</evidence>
<keyword evidence="3" id="KW-1185">Reference proteome</keyword>
<proteinExistence type="predicted"/>
<sequence length="281" mass="30151">MEGGQRNFCSGSHLALGDEDDRTDGGQTEVQAGVLRQDDALHFSPVPGSPSWDALSFFQEASTLLVIARIHLQRLDTEEAVQKVDAAVKLSRDNNFKETEAAGLRELAAVALREDRELALQLACEAVRAALEGGALEQLVAARRRVEALPPSEQLQLVVAERWGELLAAGGPLDAGRLGLLAALSDPRPPPALRGDFYASFEAAGLCEACCEAVSRCTGRPEGVDAPSASGTWRAARPCAPAWPAPCRSSCRRWTRALRRGVRSSSPRARQRCATCAATRR</sequence>
<gene>
    <name evidence="2" type="ORF">PCOR1329_LOCUS71371</name>
</gene>
<comment type="caution">
    <text evidence="2">The sequence shown here is derived from an EMBL/GenBank/DDBJ whole genome shotgun (WGS) entry which is preliminary data.</text>
</comment>
<evidence type="ECO:0000313" key="2">
    <source>
        <dbReference type="EMBL" id="CAK0891401.1"/>
    </source>
</evidence>
<protein>
    <submittedName>
        <fullName evidence="2">Uncharacterized protein</fullName>
    </submittedName>
</protein>
<dbReference type="Proteomes" id="UP001189429">
    <property type="component" value="Unassembled WGS sequence"/>
</dbReference>
<evidence type="ECO:0000313" key="3">
    <source>
        <dbReference type="Proteomes" id="UP001189429"/>
    </source>
</evidence>
<feature type="region of interest" description="Disordered" evidence="1">
    <location>
        <begin position="1"/>
        <end position="26"/>
    </location>
</feature>
<name>A0ABN9X1B3_9DINO</name>
<reference evidence="2" key="1">
    <citation type="submission" date="2023-10" db="EMBL/GenBank/DDBJ databases">
        <authorList>
            <person name="Chen Y."/>
            <person name="Shah S."/>
            <person name="Dougan E. K."/>
            <person name="Thang M."/>
            <person name="Chan C."/>
        </authorList>
    </citation>
    <scope>NUCLEOTIDE SEQUENCE [LARGE SCALE GENOMIC DNA]</scope>
</reference>
<dbReference type="EMBL" id="CAUYUJ010019471">
    <property type="protein sequence ID" value="CAK0891401.1"/>
    <property type="molecule type" value="Genomic_DNA"/>
</dbReference>